<keyword evidence="5" id="KW-1185">Reference proteome</keyword>
<dbReference type="InterPro" id="IPR045339">
    <property type="entry name" value="DUF6534"/>
</dbReference>
<organism evidence="4 5">
    <name type="scientific">Mycena rosella</name>
    <name type="common">Pink bonnet</name>
    <name type="synonym">Agaricus rosellus</name>
    <dbReference type="NCBI Taxonomy" id="1033263"/>
    <lineage>
        <taxon>Eukaryota</taxon>
        <taxon>Fungi</taxon>
        <taxon>Dikarya</taxon>
        <taxon>Basidiomycota</taxon>
        <taxon>Agaricomycotina</taxon>
        <taxon>Agaricomycetes</taxon>
        <taxon>Agaricomycetidae</taxon>
        <taxon>Agaricales</taxon>
        <taxon>Marasmiineae</taxon>
        <taxon>Mycenaceae</taxon>
        <taxon>Mycena</taxon>
    </lineage>
</organism>
<keyword evidence="2" id="KW-1133">Transmembrane helix</keyword>
<protein>
    <recommendedName>
        <fullName evidence="3">DUF6534 domain-containing protein</fullName>
    </recommendedName>
</protein>
<dbReference type="PANTHER" id="PTHR40465">
    <property type="entry name" value="CHROMOSOME 1, WHOLE GENOME SHOTGUN SEQUENCE"/>
    <property type="match status" value="1"/>
</dbReference>
<feature type="transmembrane region" description="Helical" evidence="2">
    <location>
        <begin position="62"/>
        <end position="87"/>
    </location>
</feature>
<feature type="transmembrane region" description="Helical" evidence="2">
    <location>
        <begin position="217"/>
        <end position="237"/>
    </location>
</feature>
<feature type="transmembrane region" description="Helical" evidence="2">
    <location>
        <begin position="142"/>
        <end position="166"/>
    </location>
</feature>
<feature type="region of interest" description="Disordered" evidence="1">
    <location>
        <begin position="319"/>
        <end position="351"/>
    </location>
</feature>
<reference evidence="4" key="1">
    <citation type="submission" date="2023-03" db="EMBL/GenBank/DDBJ databases">
        <title>Massive genome expansion in bonnet fungi (Mycena s.s.) driven by repeated elements and novel gene families across ecological guilds.</title>
        <authorList>
            <consortium name="Lawrence Berkeley National Laboratory"/>
            <person name="Harder C.B."/>
            <person name="Miyauchi S."/>
            <person name="Viragh M."/>
            <person name="Kuo A."/>
            <person name="Thoen E."/>
            <person name="Andreopoulos B."/>
            <person name="Lu D."/>
            <person name="Skrede I."/>
            <person name="Drula E."/>
            <person name="Henrissat B."/>
            <person name="Morin E."/>
            <person name="Kohler A."/>
            <person name="Barry K."/>
            <person name="LaButti K."/>
            <person name="Morin E."/>
            <person name="Salamov A."/>
            <person name="Lipzen A."/>
            <person name="Mereny Z."/>
            <person name="Hegedus B."/>
            <person name="Baldrian P."/>
            <person name="Stursova M."/>
            <person name="Weitz H."/>
            <person name="Taylor A."/>
            <person name="Grigoriev I.V."/>
            <person name="Nagy L.G."/>
            <person name="Martin F."/>
            <person name="Kauserud H."/>
        </authorList>
    </citation>
    <scope>NUCLEOTIDE SEQUENCE</scope>
    <source>
        <strain evidence="4">CBHHK067</strain>
    </source>
</reference>
<keyword evidence="2" id="KW-0472">Membrane</keyword>
<feature type="domain" description="DUF6534" evidence="3">
    <location>
        <begin position="183"/>
        <end position="267"/>
    </location>
</feature>
<proteinExistence type="predicted"/>
<sequence length="351" mass="38874">MASSPSIISLSPASAAFVNARTTTLGPWVLGTFLDCILLGVIFCQTFTFFQTSPHPTSSLQRYYRCLVITVVFLSVLKTSQLMGIVWVQNVAEFANPDVARTLVSKAWFQVSVPLMTGVIGAIVQSFYCLRFYMLSQNWMLCVPIIGAICVGLAGVSLSLASILAGNSQAKVMWLLVHLVAVFVADLLNTAGTIYSLKQRHSGLERTTQLINRLLRLVFESALPPTILATTDLIMTQTLGSKLLWHLFINMALGKVYVLSLLYTLNSINAYRVRDHYSSQEGNSYGGNTHRSRRTNLELVPRVKTDQIFVQTQVSTHISPSNFGPAQTTTSMNDEFKERDDVSSERARYAL</sequence>
<name>A0AAD7CZL7_MYCRO</name>
<evidence type="ECO:0000256" key="1">
    <source>
        <dbReference type="SAM" id="MobiDB-lite"/>
    </source>
</evidence>
<feature type="transmembrane region" description="Helical" evidence="2">
    <location>
        <begin position="107"/>
        <end position="130"/>
    </location>
</feature>
<evidence type="ECO:0000256" key="2">
    <source>
        <dbReference type="SAM" id="Phobius"/>
    </source>
</evidence>
<evidence type="ECO:0000259" key="3">
    <source>
        <dbReference type="Pfam" id="PF20152"/>
    </source>
</evidence>
<feature type="transmembrane region" description="Helical" evidence="2">
    <location>
        <begin position="25"/>
        <end position="50"/>
    </location>
</feature>
<dbReference type="AlphaFoldDB" id="A0AAD7CZL7"/>
<evidence type="ECO:0000313" key="5">
    <source>
        <dbReference type="Proteomes" id="UP001221757"/>
    </source>
</evidence>
<dbReference type="EMBL" id="JARKIE010000210">
    <property type="protein sequence ID" value="KAJ7666352.1"/>
    <property type="molecule type" value="Genomic_DNA"/>
</dbReference>
<feature type="compositionally biased region" description="Polar residues" evidence="1">
    <location>
        <begin position="319"/>
        <end position="333"/>
    </location>
</feature>
<dbReference type="Pfam" id="PF20152">
    <property type="entry name" value="DUF6534"/>
    <property type="match status" value="1"/>
</dbReference>
<feature type="compositionally biased region" description="Basic and acidic residues" evidence="1">
    <location>
        <begin position="334"/>
        <end position="351"/>
    </location>
</feature>
<accession>A0AAD7CZL7</accession>
<comment type="caution">
    <text evidence="4">The sequence shown here is derived from an EMBL/GenBank/DDBJ whole genome shotgun (WGS) entry which is preliminary data.</text>
</comment>
<feature type="transmembrane region" description="Helical" evidence="2">
    <location>
        <begin position="243"/>
        <end position="265"/>
    </location>
</feature>
<keyword evidence="2" id="KW-0812">Transmembrane</keyword>
<feature type="transmembrane region" description="Helical" evidence="2">
    <location>
        <begin position="172"/>
        <end position="197"/>
    </location>
</feature>
<evidence type="ECO:0000313" key="4">
    <source>
        <dbReference type="EMBL" id="KAJ7666352.1"/>
    </source>
</evidence>
<gene>
    <name evidence="4" type="ORF">B0H17DRAFT_1210671</name>
</gene>
<dbReference type="Proteomes" id="UP001221757">
    <property type="component" value="Unassembled WGS sequence"/>
</dbReference>
<dbReference type="PANTHER" id="PTHR40465:SF1">
    <property type="entry name" value="DUF6534 DOMAIN-CONTAINING PROTEIN"/>
    <property type="match status" value="1"/>
</dbReference>